<reference evidence="2" key="1">
    <citation type="submission" date="2024-06" db="EMBL/GenBank/DDBJ databases">
        <title>Mesorhizobium karijinii sp. nov., a symbiont of the iconic Swainsona formosa from arid Australia.</title>
        <authorList>
            <person name="Hill Y.J."/>
            <person name="Watkin E.L.J."/>
            <person name="O'Hara G.W."/>
            <person name="Terpolilli J."/>
            <person name="Tye M.L."/>
            <person name="Kohlmeier M.G."/>
        </authorList>
    </citation>
    <scope>NUCLEOTIDE SEQUENCE</scope>
    <source>
        <strain evidence="2">WSM2240</strain>
    </source>
</reference>
<dbReference type="RefSeq" id="WP_353643720.1">
    <property type="nucleotide sequence ID" value="NZ_CP159253.1"/>
</dbReference>
<dbReference type="Pfam" id="PF13439">
    <property type="entry name" value="Glyco_transf_4"/>
    <property type="match status" value="1"/>
</dbReference>
<dbReference type="Pfam" id="PF13692">
    <property type="entry name" value="Glyco_trans_1_4"/>
    <property type="match status" value="1"/>
</dbReference>
<keyword evidence="2" id="KW-0808">Transferase</keyword>
<dbReference type="GO" id="GO:0016757">
    <property type="term" value="F:glycosyltransferase activity"/>
    <property type="evidence" value="ECO:0007669"/>
    <property type="project" value="UniProtKB-KW"/>
</dbReference>
<keyword evidence="2" id="KW-0328">Glycosyltransferase</keyword>
<evidence type="ECO:0000259" key="1">
    <source>
        <dbReference type="Pfam" id="PF13439"/>
    </source>
</evidence>
<proteinExistence type="predicted"/>
<dbReference type="AlphaFoldDB" id="A0AAU8CPM0"/>
<dbReference type="PANTHER" id="PTHR12526:SF595">
    <property type="entry name" value="BLL5217 PROTEIN"/>
    <property type="match status" value="1"/>
</dbReference>
<dbReference type="InterPro" id="IPR028098">
    <property type="entry name" value="Glyco_trans_4-like_N"/>
</dbReference>
<gene>
    <name evidence="2" type="ORF">ABVK50_26655</name>
</gene>
<protein>
    <submittedName>
        <fullName evidence="2">Glycosyltransferase</fullName>
        <ecNumber evidence="2">2.4.-.-</ecNumber>
    </submittedName>
</protein>
<dbReference type="PANTHER" id="PTHR12526">
    <property type="entry name" value="GLYCOSYLTRANSFERASE"/>
    <property type="match status" value="1"/>
</dbReference>
<sequence>MTLTVLNVAYPLAPVSQDAVGGAEQVLVALDKALVEAGHRSIVLACEGSSVAGTLFAVPAESGVLDEAAKQRAHVRHRKAMTAVRRRWPIDLVHLHGIDFHDYLPEDGPTLVTLHLPLGWYPPGALSPARDDLWMHPVSESQQASAPAAAKLKPPIPNGVDIEALDRRHARREFALVLGRICPEKGVHLALDAARLAELPLIVGGQVYRYQWHERYFSEEILPRLDRRCRFLGPLGFRRKRRFLNAARCLVVPSLAAETSSLVAMEALACGTPVVAFPNGALPDVIEHGRTGFLVNDVAEMADAMIAARTLDPEECKAAARRRFSLDRMAATYLDVYKALAATGRKEAVPAAAM</sequence>
<dbReference type="EMBL" id="CP159253">
    <property type="protein sequence ID" value="XCG48751.1"/>
    <property type="molecule type" value="Genomic_DNA"/>
</dbReference>
<name>A0AAU8CPM0_9HYPH</name>
<feature type="domain" description="Glycosyltransferase subfamily 4-like N-terminal" evidence="1">
    <location>
        <begin position="20"/>
        <end position="134"/>
    </location>
</feature>
<dbReference type="SUPFAM" id="SSF53756">
    <property type="entry name" value="UDP-Glycosyltransferase/glycogen phosphorylase"/>
    <property type="match status" value="1"/>
</dbReference>
<dbReference type="Gene3D" id="3.40.50.2000">
    <property type="entry name" value="Glycogen Phosphorylase B"/>
    <property type="match status" value="2"/>
</dbReference>
<accession>A0AAU8CPM0</accession>
<dbReference type="EC" id="2.4.-.-" evidence="2"/>
<organism evidence="2">
    <name type="scientific">Mesorhizobium sp. WSM2240</name>
    <dbReference type="NCBI Taxonomy" id="3228851"/>
    <lineage>
        <taxon>Bacteria</taxon>
        <taxon>Pseudomonadati</taxon>
        <taxon>Pseudomonadota</taxon>
        <taxon>Alphaproteobacteria</taxon>
        <taxon>Hyphomicrobiales</taxon>
        <taxon>Phyllobacteriaceae</taxon>
        <taxon>Mesorhizobium</taxon>
    </lineage>
</organism>
<evidence type="ECO:0000313" key="2">
    <source>
        <dbReference type="EMBL" id="XCG48751.1"/>
    </source>
</evidence>